<dbReference type="GO" id="GO:0008168">
    <property type="term" value="F:methyltransferase activity"/>
    <property type="evidence" value="ECO:0007669"/>
    <property type="project" value="UniProtKB-KW"/>
</dbReference>
<comment type="similarity">
    <text evidence="1">Belongs to the UPF0677 family.</text>
</comment>
<keyword evidence="3" id="KW-0808">Transferase</keyword>
<dbReference type="GO" id="GO:0032259">
    <property type="term" value="P:methylation"/>
    <property type="evidence" value="ECO:0007669"/>
    <property type="project" value="UniProtKB-KW"/>
</dbReference>
<dbReference type="PANTHER" id="PTHR43619:SF2">
    <property type="entry name" value="S-ADENOSYL-L-METHIONINE-DEPENDENT METHYLTRANSFERASES SUPERFAMILY PROTEIN"/>
    <property type="match status" value="1"/>
</dbReference>
<dbReference type="InterPro" id="IPR007213">
    <property type="entry name" value="Ppm1/Ppm2/Tcmp"/>
</dbReference>
<name>A0AAV9IWC2_CYACA</name>
<dbReference type="Proteomes" id="UP001301350">
    <property type="component" value="Unassembled WGS sequence"/>
</dbReference>
<comment type="caution">
    <text evidence="5">The sequence shown here is derived from an EMBL/GenBank/DDBJ whole genome shotgun (WGS) entry which is preliminary data.</text>
</comment>
<reference evidence="5 6" key="1">
    <citation type="submission" date="2022-07" db="EMBL/GenBank/DDBJ databases">
        <title>Genome-wide signatures of adaptation to extreme environments.</title>
        <authorList>
            <person name="Cho C.H."/>
            <person name="Yoon H.S."/>
        </authorList>
    </citation>
    <scope>NUCLEOTIDE SEQUENCE [LARGE SCALE GENOMIC DNA]</scope>
    <source>
        <strain evidence="5 6">DBV 063 E5</strain>
    </source>
</reference>
<feature type="region of interest" description="Disordered" evidence="4">
    <location>
        <begin position="182"/>
        <end position="206"/>
    </location>
</feature>
<protein>
    <recommendedName>
        <fullName evidence="7">S-adenosyl-L-methionine-dependent methyltransferase</fullName>
    </recommendedName>
</protein>
<keyword evidence="2" id="KW-0489">Methyltransferase</keyword>
<evidence type="ECO:0008006" key="7">
    <source>
        <dbReference type="Google" id="ProtNLM"/>
    </source>
</evidence>
<evidence type="ECO:0000256" key="1">
    <source>
        <dbReference type="ARBA" id="ARBA00008138"/>
    </source>
</evidence>
<organism evidence="5 6">
    <name type="scientific">Cyanidium caldarium</name>
    <name type="common">Red alga</name>
    <dbReference type="NCBI Taxonomy" id="2771"/>
    <lineage>
        <taxon>Eukaryota</taxon>
        <taxon>Rhodophyta</taxon>
        <taxon>Bangiophyceae</taxon>
        <taxon>Cyanidiales</taxon>
        <taxon>Cyanidiaceae</taxon>
        <taxon>Cyanidium</taxon>
    </lineage>
</organism>
<dbReference type="Gene3D" id="3.40.50.150">
    <property type="entry name" value="Vaccinia Virus protein VP39"/>
    <property type="match status" value="1"/>
</dbReference>
<evidence type="ECO:0000256" key="3">
    <source>
        <dbReference type="ARBA" id="ARBA00022679"/>
    </source>
</evidence>
<keyword evidence="6" id="KW-1185">Reference proteome</keyword>
<dbReference type="AlphaFoldDB" id="A0AAV9IWC2"/>
<evidence type="ECO:0000313" key="6">
    <source>
        <dbReference type="Proteomes" id="UP001301350"/>
    </source>
</evidence>
<feature type="compositionally biased region" description="Low complexity" evidence="4">
    <location>
        <begin position="182"/>
        <end position="199"/>
    </location>
</feature>
<dbReference type="Pfam" id="PF04072">
    <property type="entry name" value="LCM"/>
    <property type="match status" value="1"/>
</dbReference>
<accession>A0AAV9IWC2</accession>
<evidence type="ECO:0000313" key="5">
    <source>
        <dbReference type="EMBL" id="KAK4536615.1"/>
    </source>
</evidence>
<evidence type="ECO:0000256" key="4">
    <source>
        <dbReference type="SAM" id="MobiDB-lite"/>
    </source>
</evidence>
<dbReference type="PANTHER" id="PTHR43619">
    <property type="entry name" value="S-ADENOSYL-L-METHIONINE-DEPENDENT METHYLTRANSFERASE YKTD-RELATED"/>
    <property type="match status" value="1"/>
</dbReference>
<sequence>MAAQREKAKASTVDQLSRIPVRTRYFDDFLLRCLQGKEQGAASNEPLPRQVVLLGAGLDMRAYRLRVPREVAFYELDLPVVMEYKLKILRSEFADRKPYCVVKYVPSDLCKDWKRDLLAAGFNPRQSSVWLLEGLTYYLDEATCRRLFQDMRSLTPAGRASWMCASFVKEALVRKLRAQSSSSSSATSRGSGESSESARPIADAQRLSRQASENAAGAALRTSSSRKWPPFVFGTDDPEKFLKPLGFYVTSVACLGDAEANYGRFAAPFRHTMYVTAFAG</sequence>
<dbReference type="InterPro" id="IPR029063">
    <property type="entry name" value="SAM-dependent_MTases_sf"/>
</dbReference>
<dbReference type="SUPFAM" id="SSF53335">
    <property type="entry name" value="S-adenosyl-L-methionine-dependent methyltransferases"/>
    <property type="match status" value="1"/>
</dbReference>
<dbReference type="NCBIfam" id="TIGR00027">
    <property type="entry name" value="mthyl_TIGR00027"/>
    <property type="match status" value="1"/>
</dbReference>
<gene>
    <name evidence="5" type="ORF">CDCA_CDCA09G2640</name>
</gene>
<evidence type="ECO:0000256" key="2">
    <source>
        <dbReference type="ARBA" id="ARBA00022603"/>
    </source>
</evidence>
<proteinExistence type="inferred from homology"/>
<dbReference type="InterPro" id="IPR011610">
    <property type="entry name" value="SAM_mthyl_Trfase_ML2640-like"/>
</dbReference>
<dbReference type="EMBL" id="JANCYW010000009">
    <property type="protein sequence ID" value="KAK4536615.1"/>
    <property type="molecule type" value="Genomic_DNA"/>
</dbReference>